<accession>A0A8S5QUJ1</accession>
<reference evidence="1" key="1">
    <citation type="journal article" date="2021" name="Proc. Natl. Acad. Sci. U.S.A.">
        <title>A Catalog of Tens of Thousands of Viruses from Human Metagenomes Reveals Hidden Associations with Chronic Diseases.</title>
        <authorList>
            <person name="Tisza M.J."/>
            <person name="Buck C.B."/>
        </authorList>
    </citation>
    <scope>NUCLEOTIDE SEQUENCE</scope>
    <source>
        <strain evidence="1">CtETl1</strain>
    </source>
</reference>
<dbReference type="EMBL" id="BK015731">
    <property type="protein sequence ID" value="DAE22300.1"/>
    <property type="molecule type" value="Genomic_DNA"/>
</dbReference>
<proteinExistence type="predicted"/>
<sequence>MTENFCIRVSLSEFLQQFAKALLLRICAVVYRLASARDTTHICDIDRLVVMPLYTV</sequence>
<protein>
    <submittedName>
        <fullName evidence="1">Uncharacterized protein</fullName>
    </submittedName>
</protein>
<organism evidence="1">
    <name type="scientific">Siphoviridae sp. ctETl1</name>
    <dbReference type="NCBI Taxonomy" id="2826207"/>
    <lineage>
        <taxon>Viruses</taxon>
        <taxon>Duplodnaviria</taxon>
        <taxon>Heunggongvirae</taxon>
        <taxon>Uroviricota</taxon>
        <taxon>Caudoviricetes</taxon>
    </lineage>
</organism>
<name>A0A8S5QUJ1_9CAUD</name>
<evidence type="ECO:0000313" key="1">
    <source>
        <dbReference type="EMBL" id="DAE22300.1"/>
    </source>
</evidence>